<keyword evidence="5 12" id="KW-0349">Heme</keyword>
<evidence type="ECO:0000313" key="18">
    <source>
        <dbReference type="Proteomes" id="UP000267521"/>
    </source>
</evidence>
<dbReference type="InterPro" id="IPR014314">
    <property type="entry name" value="Succ_DH_cytb556"/>
</dbReference>
<comment type="caution">
    <text evidence="14">The sequence shown here is derived from an EMBL/GenBank/DDBJ whole genome shotgun (WGS) entry which is preliminary data.</text>
</comment>
<protein>
    <recommendedName>
        <fullName evidence="4">Succinate dehydrogenase cytochrome b556 subunit</fullName>
    </recommendedName>
</protein>
<evidence type="ECO:0000256" key="5">
    <source>
        <dbReference type="ARBA" id="ARBA00022617"/>
    </source>
</evidence>
<accession>A0A3M6QI36</accession>
<dbReference type="Pfam" id="PF01127">
    <property type="entry name" value="Sdh_cyt"/>
    <property type="match status" value="1"/>
</dbReference>
<dbReference type="AlphaFoldDB" id="A0A3M6Q4C9"/>
<keyword evidence="7 12" id="KW-0479">Metal-binding</keyword>
<dbReference type="Proteomes" id="UP000281171">
    <property type="component" value="Unassembled WGS sequence"/>
</dbReference>
<evidence type="ECO:0000256" key="2">
    <source>
        <dbReference type="ARBA" id="ARBA00004370"/>
    </source>
</evidence>
<dbReference type="Gene3D" id="1.20.1300.10">
    <property type="entry name" value="Fumarate reductase/succinate dehydrogenase, transmembrane subunit"/>
    <property type="match status" value="1"/>
</dbReference>
<comment type="function">
    <text evidence="1">Membrane-anchoring subunit of succinate dehydrogenase (SDH).</text>
</comment>
<dbReference type="PIRSF" id="PIRSF000178">
    <property type="entry name" value="SDH_cyt_b560"/>
    <property type="match status" value="1"/>
</dbReference>
<dbReference type="CDD" id="cd03499">
    <property type="entry name" value="SQR_TypeC_SdhC"/>
    <property type="match status" value="1"/>
</dbReference>
<dbReference type="EMBL" id="RDQM01000009">
    <property type="protein sequence ID" value="RMW97644.1"/>
    <property type="molecule type" value="Genomic_DNA"/>
</dbReference>
<dbReference type="GO" id="GO:0046872">
    <property type="term" value="F:metal ion binding"/>
    <property type="evidence" value="ECO:0007669"/>
    <property type="project" value="UniProtKB-KW"/>
</dbReference>
<reference evidence="17 18" key="1">
    <citation type="submission" date="2018-10" db="EMBL/GenBank/DDBJ databases">
        <title>Comamonadaceae CDC group NO-1 genome sequencing and assembly.</title>
        <authorList>
            <person name="Bernier A.-M."/>
            <person name="Bernard K."/>
        </authorList>
    </citation>
    <scope>NUCLEOTIDE SEQUENCE [LARGE SCALE GENOMIC DNA]</scope>
    <source>
        <strain evidence="15 17">NML161473</strain>
        <strain evidence="16 19">NML180581</strain>
        <strain evidence="14 18">NML970147</strain>
    </source>
</reference>
<evidence type="ECO:0000313" key="14">
    <source>
        <dbReference type="EMBL" id="RMW97644.1"/>
    </source>
</evidence>
<dbReference type="SUPFAM" id="SSF81343">
    <property type="entry name" value="Fumarate reductase respiratory complex transmembrane subunits"/>
    <property type="match status" value="1"/>
</dbReference>
<evidence type="ECO:0000256" key="11">
    <source>
        <dbReference type="ARBA" id="ARBA00025912"/>
    </source>
</evidence>
<dbReference type="InterPro" id="IPR000701">
    <property type="entry name" value="SuccDH_FuR_B_TM-su"/>
</dbReference>
<organism evidence="14 18">
    <name type="scientific">Allofranklinella schreckenbergeri</name>
    <dbReference type="NCBI Taxonomy" id="1076744"/>
    <lineage>
        <taxon>Bacteria</taxon>
        <taxon>Pseudomonadati</taxon>
        <taxon>Pseudomonadota</taxon>
        <taxon>Betaproteobacteria</taxon>
        <taxon>Burkholderiales</taxon>
        <taxon>Comamonadaceae</taxon>
        <taxon>Allofranklinella</taxon>
    </lineage>
</organism>
<dbReference type="InterPro" id="IPR034804">
    <property type="entry name" value="SQR/QFR_C/D"/>
</dbReference>
<evidence type="ECO:0000256" key="8">
    <source>
        <dbReference type="ARBA" id="ARBA00022989"/>
    </source>
</evidence>
<comment type="subcellular location">
    <subcellularLocation>
        <location evidence="2">Membrane</location>
    </subcellularLocation>
</comment>
<feature type="transmembrane region" description="Helical" evidence="13">
    <location>
        <begin position="122"/>
        <end position="141"/>
    </location>
</feature>
<evidence type="ECO:0000256" key="6">
    <source>
        <dbReference type="ARBA" id="ARBA00022692"/>
    </source>
</evidence>
<keyword evidence="8 13" id="KW-1133">Transmembrane helix</keyword>
<dbReference type="EMBL" id="RDQL01000001">
    <property type="protein sequence ID" value="RMX02754.1"/>
    <property type="molecule type" value="Genomic_DNA"/>
</dbReference>
<evidence type="ECO:0000256" key="12">
    <source>
        <dbReference type="PIRSR" id="PIRSR000178-1"/>
    </source>
</evidence>
<feature type="binding site" description="axial binding residue" evidence="12">
    <location>
        <position position="96"/>
    </location>
    <ligand>
        <name>heme</name>
        <dbReference type="ChEBI" id="CHEBI:30413"/>
        <note>ligand shared with second transmembrane subunit</note>
    </ligand>
    <ligandPart>
        <name>Fe</name>
        <dbReference type="ChEBI" id="CHEBI:18248"/>
    </ligandPart>
</feature>
<keyword evidence="17" id="KW-1185">Reference proteome</keyword>
<evidence type="ECO:0000313" key="19">
    <source>
        <dbReference type="Proteomes" id="UP000281171"/>
    </source>
</evidence>
<evidence type="ECO:0000256" key="7">
    <source>
        <dbReference type="ARBA" id="ARBA00022723"/>
    </source>
</evidence>
<evidence type="ECO:0000313" key="17">
    <source>
        <dbReference type="Proteomes" id="UP000267035"/>
    </source>
</evidence>
<feature type="transmembrane region" description="Helical" evidence="13">
    <location>
        <begin position="33"/>
        <end position="53"/>
    </location>
</feature>
<dbReference type="GO" id="GO:0006099">
    <property type="term" value="P:tricarboxylic acid cycle"/>
    <property type="evidence" value="ECO:0007669"/>
    <property type="project" value="InterPro"/>
</dbReference>
<proteinExistence type="inferred from homology"/>
<dbReference type="GO" id="GO:0009055">
    <property type="term" value="F:electron transfer activity"/>
    <property type="evidence" value="ECO:0007669"/>
    <property type="project" value="InterPro"/>
</dbReference>
<evidence type="ECO:0000256" key="9">
    <source>
        <dbReference type="ARBA" id="ARBA00023004"/>
    </source>
</evidence>
<comment type="similarity">
    <text evidence="3">Belongs to the cytochrome b560 family.</text>
</comment>
<keyword evidence="10 13" id="KW-0472">Membrane</keyword>
<evidence type="ECO:0000256" key="1">
    <source>
        <dbReference type="ARBA" id="ARBA00004050"/>
    </source>
</evidence>
<dbReference type="Proteomes" id="UP000267035">
    <property type="component" value="Unassembled WGS sequence"/>
</dbReference>
<accession>A0A3M6Q4C9</accession>
<dbReference type="GO" id="GO:0016020">
    <property type="term" value="C:membrane"/>
    <property type="evidence" value="ECO:0007669"/>
    <property type="project" value="UniProtKB-SubCell"/>
</dbReference>
<comment type="cofactor">
    <cofactor evidence="12">
        <name>heme</name>
        <dbReference type="ChEBI" id="CHEBI:30413"/>
    </cofactor>
    <text evidence="12">The heme is bound between the two transmembrane subunits.</text>
</comment>
<dbReference type="NCBIfam" id="TIGR02970">
    <property type="entry name" value="succ_dehyd_cytB"/>
    <property type="match status" value="1"/>
</dbReference>
<dbReference type="RefSeq" id="WP_122238542.1">
    <property type="nucleotide sequence ID" value="NZ_RDQK01000003.1"/>
</dbReference>
<accession>A0A3M6R7W1</accession>
<evidence type="ECO:0000313" key="15">
    <source>
        <dbReference type="EMBL" id="RMX02754.1"/>
    </source>
</evidence>
<feature type="transmembrane region" description="Helical" evidence="13">
    <location>
        <begin position="73"/>
        <end position="94"/>
    </location>
</feature>
<evidence type="ECO:0000313" key="16">
    <source>
        <dbReference type="EMBL" id="RMX11393.1"/>
    </source>
</evidence>
<comment type="subunit">
    <text evidence="11">Part of an enzyme complex containing four subunits: a flavoprotein, an iron-sulfur protein, plus two membrane-anchoring proteins, SdhC and SdhD. The complex can form homotrimers.</text>
</comment>
<keyword evidence="9 12" id="KW-0408">Iron</keyword>
<name>A0A3M6Q4C9_9BURK</name>
<keyword evidence="6 13" id="KW-0812">Transmembrane</keyword>
<evidence type="ECO:0000256" key="4">
    <source>
        <dbReference type="ARBA" id="ARBA00020076"/>
    </source>
</evidence>
<sequence>MNEVAKKRPEFRNINVFHDVRTYRMPPAAILSILHRISGGIMFLLLPFLLWLFDMSVRSPQTFEQVAGIFREGLWIFPGFMVRLGVLVLVWAFLHHLCAGIRHIHMDVDHHAVDKHKGRKTAIASFAISLGLTAIFGLKILF</sequence>
<evidence type="ECO:0000256" key="10">
    <source>
        <dbReference type="ARBA" id="ARBA00023136"/>
    </source>
</evidence>
<evidence type="ECO:0000256" key="3">
    <source>
        <dbReference type="ARBA" id="ARBA00007244"/>
    </source>
</evidence>
<dbReference type="EMBL" id="RDQK01000003">
    <property type="protein sequence ID" value="RMX11393.1"/>
    <property type="molecule type" value="Genomic_DNA"/>
</dbReference>
<evidence type="ECO:0000256" key="13">
    <source>
        <dbReference type="SAM" id="Phobius"/>
    </source>
</evidence>
<gene>
    <name evidence="14" type="primary">sdhC</name>
    <name evidence="16" type="ORF">EBQ24_01585</name>
    <name evidence="15" type="ORF">EBQ25_00555</name>
    <name evidence="14" type="ORF">EBQ26_08250</name>
</gene>
<dbReference type="Proteomes" id="UP000267521">
    <property type="component" value="Unassembled WGS sequence"/>
</dbReference>